<accession>A0A8H7ZRK3</accession>
<protein>
    <submittedName>
        <fullName evidence="3">Uncharacterized protein</fullName>
    </submittedName>
</protein>
<feature type="non-terminal residue" evidence="3">
    <location>
        <position position="99"/>
    </location>
</feature>
<feature type="compositionally biased region" description="Low complexity" evidence="2">
    <location>
        <begin position="7"/>
        <end position="21"/>
    </location>
</feature>
<evidence type="ECO:0000256" key="2">
    <source>
        <dbReference type="SAM" id="MobiDB-lite"/>
    </source>
</evidence>
<dbReference type="EMBL" id="JAEFCI010009225">
    <property type="protein sequence ID" value="KAG5457945.1"/>
    <property type="molecule type" value="Genomic_DNA"/>
</dbReference>
<dbReference type="AlphaFoldDB" id="A0A8H7ZRK3"/>
<organism evidence="3 4">
    <name type="scientific">Olpidium bornovanus</name>
    <dbReference type="NCBI Taxonomy" id="278681"/>
    <lineage>
        <taxon>Eukaryota</taxon>
        <taxon>Fungi</taxon>
        <taxon>Fungi incertae sedis</taxon>
        <taxon>Olpidiomycota</taxon>
        <taxon>Olpidiomycotina</taxon>
        <taxon>Olpidiomycetes</taxon>
        <taxon>Olpidiales</taxon>
        <taxon>Olpidiaceae</taxon>
        <taxon>Olpidium</taxon>
    </lineage>
</organism>
<reference evidence="3 4" key="1">
    <citation type="journal article" name="Sci. Rep.">
        <title>Genome-scale phylogenetic analyses confirm Olpidium as the closest living zoosporic fungus to the non-flagellated, terrestrial fungi.</title>
        <authorList>
            <person name="Chang Y."/>
            <person name="Rochon D."/>
            <person name="Sekimoto S."/>
            <person name="Wang Y."/>
            <person name="Chovatia M."/>
            <person name="Sandor L."/>
            <person name="Salamov A."/>
            <person name="Grigoriev I.V."/>
            <person name="Stajich J.E."/>
            <person name="Spatafora J.W."/>
        </authorList>
    </citation>
    <scope>NUCLEOTIDE SEQUENCE [LARGE SCALE GENOMIC DNA]</scope>
    <source>
        <strain evidence="3">S191</strain>
    </source>
</reference>
<keyword evidence="4" id="KW-1185">Reference proteome</keyword>
<evidence type="ECO:0000256" key="1">
    <source>
        <dbReference type="SAM" id="Coils"/>
    </source>
</evidence>
<evidence type="ECO:0000313" key="3">
    <source>
        <dbReference type="EMBL" id="KAG5457945.1"/>
    </source>
</evidence>
<dbReference type="Proteomes" id="UP000673691">
    <property type="component" value="Unassembled WGS sequence"/>
</dbReference>
<keyword evidence="1" id="KW-0175">Coiled coil</keyword>
<evidence type="ECO:0000313" key="4">
    <source>
        <dbReference type="Proteomes" id="UP000673691"/>
    </source>
</evidence>
<sequence length="99" mass="10680">MEHATMEHATTGHATTGHAAMEVNGWRRIEKAKREAEGKDAENATLKRQVEVLQRQLADHSAVPTYNGTGGATPLTNFIAKVETAAEQAELNEGQTLAL</sequence>
<feature type="coiled-coil region" evidence="1">
    <location>
        <begin position="29"/>
        <end position="63"/>
    </location>
</feature>
<proteinExistence type="predicted"/>
<gene>
    <name evidence="3" type="ORF">BJ554DRAFT_1931</name>
</gene>
<comment type="caution">
    <text evidence="3">The sequence shown here is derived from an EMBL/GenBank/DDBJ whole genome shotgun (WGS) entry which is preliminary data.</text>
</comment>
<name>A0A8H7ZRK3_9FUNG</name>
<feature type="region of interest" description="Disordered" evidence="2">
    <location>
        <begin position="1"/>
        <end position="23"/>
    </location>
</feature>